<evidence type="ECO:0008006" key="3">
    <source>
        <dbReference type="Google" id="ProtNLM"/>
    </source>
</evidence>
<dbReference type="AlphaFoldDB" id="A0A437ME30"/>
<dbReference type="Proteomes" id="UP000282957">
    <property type="component" value="Unassembled WGS sequence"/>
</dbReference>
<gene>
    <name evidence="1" type="ORF">EOD42_12290</name>
</gene>
<comment type="caution">
    <text evidence="1">The sequence shown here is derived from an EMBL/GenBank/DDBJ whole genome shotgun (WGS) entry which is preliminary data.</text>
</comment>
<dbReference type="RefSeq" id="WP_127787846.1">
    <property type="nucleotide sequence ID" value="NZ_SACL01000004.1"/>
</dbReference>
<dbReference type="SUPFAM" id="SSF56059">
    <property type="entry name" value="Glutathione synthetase ATP-binding domain-like"/>
    <property type="match status" value="1"/>
</dbReference>
<reference evidence="1 2" key="1">
    <citation type="submission" date="2019-01" db="EMBL/GenBank/DDBJ databases">
        <authorList>
            <person name="Chen W.-M."/>
        </authorList>
    </citation>
    <scope>NUCLEOTIDE SEQUENCE [LARGE SCALE GENOMIC DNA]</scope>
    <source>
        <strain evidence="1 2">CCP-6</strain>
    </source>
</reference>
<dbReference type="OrthoDB" id="9765608at2"/>
<name>A0A437ME30_9PROT</name>
<dbReference type="EMBL" id="SACL01000004">
    <property type="protein sequence ID" value="RVT95911.1"/>
    <property type="molecule type" value="Genomic_DNA"/>
</dbReference>
<keyword evidence="2" id="KW-1185">Reference proteome</keyword>
<accession>A0A437ME30</accession>
<evidence type="ECO:0000313" key="2">
    <source>
        <dbReference type="Proteomes" id="UP000282957"/>
    </source>
</evidence>
<evidence type="ECO:0000313" key="1">
    <source>
        <dbReference type="EMBL" id="RVT95911.1"/>
    </source>
</evidence>
<proteinExistence type="predicted"/>
<protein>
    <recommendedName>
        <fullName evidence="3">ATP-grasp domain-containing protein</fullName>
    </recommendedName>
</protein>
<organism evidence="1 2">
    <name type="scientific">Rhodovarius crocodyli</name>
    <dbReference type="NCBI Taxonomy" id="1979269"/>
    <lineage>
        <taxon>Bacteria</taxon>
        <taxon>Pseudomonadati</taxon>
        <taxon>Pseudomonadota</taxon>
        <taxon>Alphaproteobacteria</taxon>
        <taxon>Acetobacterales</taxon>
        <taxon>Roseomonadaceae</taxon>
        <taxon>Rhodovarius</taxon>
    </lineage>
</organism>
<dbReference type="Gene3D" id="3.30.470.20">
    <property type="entry name" value="ATP-grasp fold, B domain"/>
    <property type="match status" value="1"/>
</dbReference>
<sequence>MKRVLFGMRAEWEARLSEGAARAGWAATMAPLDTVDLAAFDIVVPLTLHDQPILERRAAPNALFTSASAQALCHDKYAFNRAVTEAGLGAHIPPMLAPPILDAPSAYPVILKRRRDAWGEHSRILTAPPELPIDPMEEFLQCYVPGVEEWATHLLLRGGEILFEATIRYDMPPGPHVKGMHVGEIASEWMVGPVPHLACFRRILRAVGFTDGTCCFDYRVRDGVPLVFELNPRLGGSLMGRVGPYLSAYHAGLERRHAALHYQT</sequence>